<accession>A0AAJ0ELU1</accession>
<evidence type="ECO:0000256" key="1">
    <source>
        <dbReference type="ARBA" id="ARBA00001947"/>
    </source>
</evidence>
<evidence type="ECO:0008006" key="11">
    <source>
        <dbReference type="Google" id="ProtNLM"/>
    </source>
</evidence>
<organism evidence="9 10">
    <name type="scientific">Colletotrichum phormii</name>
    <dbReference type="NCBI Taxonomy" id="359342"/>
    <lineage>
        <taxon>Eukaryota</taxon>
        <taxon>Fungi</taxon>
        <taxon>Dikarya</taxon>
        <taxon>Ascomycota</taxon>
        <taxon>Pezizomycotina</taxon>
        <taxon>Sordariomycetes</taxon>
        <taxon>Hypocreomycetidae</taxon>
        <taxon>Glomerellales</taxon>
        <taxon>Glomerellaceae</taxon>
        <taxon>Colletotrichum</taxon>
        <taxon>Colletotrichum acutatum species complex</taxon>
    </lineage>
</organism>
<reference evidence="9" key="1">
    <citation type="submission" date="2021-06" db="EMBL/GenBank/DDBJ databases">
        <title>Comparative genomics, transcriptomics and evolutionary studies reveal genomic signatures of adaptation to plant cell wall in hemibiotrophic fungi.</title>
        <authorList>
            <consortium name="DOE Joint Genome Institute"/>
            <person name="Baroncelli R."/>
            <person name="Diaz J.F."/>
            <person name="Benocci T."/>
            <person name="Peng M."/>
            <person name="Battaglia E."/>
            <person name="Haridas S."/>
            <person name="Andreopoulos W."/>
            <person name="Labutti K."/>
            <person name="Pangilinan J."/>
            <person name="Floch G.L."/>
            <person name="Makela M.R."/>
            <person name="Henrissat B."/>
            <person name="Grigoriev I.V."/>
            <person name="Crouch J.A."/>
            <person name="De Vries R.P."/>
            <person name="Sukno S.A."/>
            <person name="Thon M.R."/>
        </authorList>
    </citation>
    <scope>NUCLEOTIDE SEQUENCE</scope>
    <source>
        <strain evidence="9">CBS 102054</strain>
    </source>
</reference>
<feature type="domain" description="Alcohol dehydrogenase-like N-terminal" evidence="8">
    <location>
        <begin position="50"/>
        <end position="125"/>
    </location>
</feature>
<dbReference type="EMBL" id="JAHMHQ010000003">
    <property type="protein sequence ID" value="KAK1641381.1"/>
    <property type="molecule type" value="Genomic_DNA"/>
</dbReference>
<evidence type="ECO:0000256" key="6">
    <source>
        <dbReference type="ARBA" id="ARBA00023027"/>
    </source>
</evidence>
<dbReference type="InterPro" id="IPR013149">
    <property type="entry name" value="ADH-like_C"/>
</dbReference>
<keyword evidence="4" id="KW-0862">Zinc</keyword>
<dbReference type="InterPro" id="IPR036291">
    <property type="entry name" value="NAD(P)-bd_dom_sf"/>
</dbReference>
<dbReference type="Gene3D" id="3.40.50.720">
    <property type="entry name" value="NAD(P)-binding Rossmann-like Domain"/>
    <property type="match status" value="1"/>
</dbReference>
<evidence type="ECO:0000256" key="5">
    <source>
        <dbReference type="ARBA" id="ARBA00023002"/>
    </source>
</evidence>
<comment type="caution">
    <text evidence="9">The sequence shown here is derived from an EMBL/GenBank/DDBJ whole genome shotgun (WGS) entry which is preliminary data.</text>
</comment>
<evidence type="ECO:0000256" key="4">
    <source>
        <dbReference type="ARBA" id="ARBA00022833"/>
    </source>
</evidence>
<dbReference type="GeneID" id="85478244"/>
<dbReference type="GO" id="GO:0004022">
    <property type="term" value="F:alcohol dehydrogenase (NAD+) activity"/>
    <property type="evidence" value="ECO:0007669"/>
    <property type="project" value="TreeGrafter"/>
</dbReference>
<comment type="cofactor">
    <cofactor evidence="1">
        <name>Zn(2+)</name>
        <dbReference type="ChEBI" id="CHEBI:29105"/>
    </cofactor>
</comment>
<evidence type="ECO:0000256" key="3">
    <source>
        <dbReference type="ARBA" id="ARBA00022723"/>
    </source>
</evidence>
<dbReference type="PANTHER" id="PTHR42940:SF2">
    <property type="entry name" value="DEHYDROGENASE FAMILY OXIDOREDUCTASE, PUTATIVE (JCVI)-RELATED"/>
    <property type="match status" value="1"/>
</dbReference>
<dbReference type="Proteomes" id="UP001243989">
    <property type="component" value="Unassembled WGS sequence"/>
</dbReference>
<dbReference type="GO" id="GO:0005737">
    <property type="term" value="C:cytoplasm"/>
    <property type="evidence" value="ECO:0007669"/>
    <property type="project" value="TreeGrafter"/>
</dbReference>
<gene>
    <name evidence="9" type="ORF">BDP81DRAFT_458186</name>
</gene>
<dbReference type="SUPFAM" id="SSF51735">
    <property type="entry name" value="NAD(P)-binding Rossmann-fold domains"/>
    <property type="match status" value="1"/>
</dbReference>
<dbReference type="Pfam" id="PF08240">
    <property type="entry name" value="ADH_N"/>
    <property type="match status" value="1"/>
</dbReference>
<keyword evidence="5" id="KW-0560">Oxidoreductase</keyword>
<name>A0AAJ0ELU1_9PEZI</name>
<dbReference type="SUPFAM" id="SSF50129">
    <property type="entry name" value="GroES-like"/>
    <property type="match status" value="1"/>
</dbReference>
<dbReference type="FunFam" id="3.40.50.720:FF:000039">
    <property type="entry name" value="Alcohol dehydrogenase AdhP"/>
    <property type="match status" value="1"/>
</dbReference>
<dbReference type="RefSeq" id="XP_060449988.1">
    <property type="nucleotide sequence ID" value="XM_060593382.1"/>
</dbReference>
<dbReference type="InterPro" id="IPR011032">
    <property type="entry name" value="GroES-like_sf"/>
</dbReference>
<dbReference type="PANTHER" id="PTHR42940">
    <property type="entry name" value="ALCOHOL DEHYDROGENASE 1-RELATED"/>
    <property type="match status" value="1"/>
</dbReference>
<keyword evidence="3" id="KW-0479">Metal-binding</keyword>
<keyword evidence="10" id="KW-1185">Reference proteome</keyword>
<comment type="similarity">
    <text evidence="2">Belongs to the zinc-containing alcohol dehydrogenase family.</text>
</comment>
<dbReference type="InterPro" id="IPR013154">
    <property type="entry name" value="ADH-like_N"/>
</dbReference>
<feature type="domain" description="Alcohol dehydrogenase-like C-terminal" evidence="7">
    <location>
        <begin position="167"/>
        <end position="290"/>
    </location>
</feature>
<evidence type="ECO:0000256" key="2">
    <source>
        <dbReference type="ARBA" id="ARBA00008072"/>
    </source>
</evidence>
<dbReference type="GO" id="GO:0046872">
    <property type="term" value="F:metal ion binding"/>
    <property type="evidence" value="ECO:0007669"/>
    <property type="project" value="UniProtKB-KW"/>
</dbReference>
<keyword evidence="6" id="KW-0520">NAD</keyword>
<proteinExistence type="inferred from homology"/>
<evidence type="ECO:0000259" key="7">
    <source>
        <dbReference type="Pfam" id="PF00107"/>
    </source>
</evidence>
<evidence type="ECO:0000259" key="8">
    <source>
        <dbReference type="Pfam" id="PF08240"/>
    </source>
</evidence>
<protein>
    <recommendedName>
        <fullName evidence="11">Alcohol dehydrogenase 2</fullName>
    </recommendedName>
</protein>
<dbReference type="Gene3D" id="3.90.180.10">
    <property type="entry name" value="Medium-chain alcohol dehydrogenases, catalytic domain"/>
    <property type="match status" value="1"/>
</dbReference>
<evidence type="ECO:0000313" key="9">
    <source>
        <dbReference type="EMBL" id="KAK1641381.1"/>
    </source>
</evidence>
<sequence>MDSERELEIPAVQKAVIFENPGPDARIVVRDDVPVGTPGPYEVLVRLWWHEGVGSVVKLGEHVPETLLRRRVGVKWLYRACGECSVCARGFSNNCPKQLNTGKHRPGTLQNYVVADSRYLTLIPERLSSADATPFLCAGLTMMGALSMLDNESSPGDWVVIQGSGGGLGHLGVQIAKKMKHLRVIAIDTGSKSNWGKSMTDAYFDYKTDDLEKFVMDLTGEGAHAVIVVPGSEDAYRVAPKLVRSMGTIFCVGLPRNDFEIPISVAQCALKALTIRGAMVGTEEQMTQLLLAAEKGIIRPNCDYCSFHDVHKVMDELESGEILGRTVVSCL</sequence>
<evidence type="ECO:0000313" key="10">
    <source>
        <dbReference type="Proteomes" id="UP001243989"/>
    </source>
</evidence>
<dbReference type="Pfam" id="PF00107">
    <property type="entry name" value="ADH_zinc_N"/>
    <property type="match status" value="1"/>
</dbReference>
<dbReference type="AlphaFoldDB" id="A0AAJ0ELU1"/>